<name>A0ABM0ML22_SACKO</name>
<accession>A0ABM0ML22</accession>
<feature type="compositionally biased region" description="Polar residues" evidence="3">
    <location>
        <begin position="99"/>
        <end position="114"/>
    </location>
</feature>
<feature type="compositionally biased region" description="Acidic residues" evidence="3">
    <location>
        <begin position="156"/>
        <end position="167"/>
    </location>
</feature>
<dbReference type="GeneID" id="100367536"/>
<sequence length="394" mass="43266">MGNEASSQNITYGQRLNNDVSVEWTKIDCDNPFPSRYGHTACGVGDCLYVFGGVVCCGDDDDIVESSDLLKFNLESRTWSKADVKGHCPAPRTAATMTAVESSTWTEIDSTSGPSPSPRDKVASVAIETKLYIFGGFGPRHSSEEMLGGSSQGSQEESEDDMEDEAGPEAGPDAEFRWFDDLFVYDTEKNQWEKIAFIKMHSPTPRAAHGMCAVGTNILIFGGRDTQCRRNDLYLLDTESMKWIDVTSTGRQPEPRSFHTVTSVGNRMIVIGGRSQDNTHFNDFHIFDTVTKEWMQPSLTGNLPTERGVHTVTVVDKSLVLFGGSSQFNDQTMECQQYFSDVHVCKIADILSGKSLPTLTEDNIAAQPMKEVPNTSGSVTEMVNGKSNGTEISQ</sequence>
<dbReference type="SUPFAM" id="SSF117281">
    <property type="entry name" value="Kelch motif"/>
    <property type="match status" value="2"/>
</dbReference>
<protein>
    <submittedName>
        <fullName evidence="5">Kelch domain-containing protein 1-like</fullName>
    </submittedName>
</protein>
<dbReference type="Pfam" id="PF24681">
    <property type="entry name" value="Kelch_KLHDC2_KLHL20_DRC7"/>
    <property type="match status" value="2"/>
</dbReference>
<proteinExistence type="predicted"/>
<feature type="region of interest" description="Disordered" evidence="3">
    <location>
        <begin position="99"/>
        <end position="121"/>
    </location>
</feature>
<evidence type="ECO:0000256" key="1">
    <source>
        <dbReference type="ARBA" id="ARBA00022441"/>
    </source>
</evidence>
<dbReference type="PANTHER" id="PTHR46093:SF9">
    <property type="entry name" value="DCD DOMAIN-CONTAINING PROTEIN"/>
    <property type="match status" value="1"/>
</dbReference>
<dbReference type="InterPro" id="IPR015915">
    <property type="entry name" value="Kelch-typ_b-propeller"/>
</dbReference>
<keyword evidence="4" id="KW-1185">Reference proteome</keyword>
<feature type="region of interest" description="Disordered" evidence="3">
    <location>
        <begin position="141"/>
        <end position="173"/>
    </location>
</feature>
<feature type="region of interest" description="Disordered" evidence="3">
    <location>
        <begin position="373"/>
        <end position="394"/>
    </location>
</feature>
<evidence type="ECO:0000313" key="5">
    <source>
        <dbReference type="RefSeq" id="XP_006820713.1"/>
    </source>
</evidence>
<evidence type="ECO:0000313" key="4">
    <source>
        <dbReference type="Proteomes" id="UP000694865"/>
    </source>
</evidence>
<keyword evidence="1" id="KW-0880">Kelch repeat</keyword>
<feature type="compositionally biased region" description="Low complexity" evidence="3">
    <location>
        <begin position="145"/>
        <end position="155"/>
    </location>
</feature>
<dbReference type="Gene3D" id="2.120.10.80">
    <property type="entry name" value="Kelch-type beta propeller"/>
    <property type="match status" value="2"/>
</dbReference>
<gene>
    <name evidence="5" type="primary">LOC100367536</name>
</gene>
<dbReference type="Proteomes" id="UP000694865">
    <property type="component" value="Unplaced"/>
</dbReference>
<evidence type="ECO:0000256" key="3">
    <source>
        <dbReference type="SAM" id="MobiDB-lite"/>
    </source>
</evidence>
<keyword evidence="2" id="KW-0677">Repeat</keyword>
<evidence type="ECO:0000256" key="2">
    <source>
        <dbReference type="ARBA" id="ARBA00022737"/>
    </source>
</evidence>
<dbReference type="PANTHER" id="PTHR46093">
    <property type="entry name" value="ACYL-COA-BINDING DOMAIN-CONTAINING PROTEIN 5"/>
    <property type="match status" value="1"/>
</dbReference>
<dbReference type="RefSeq" id="XP_006820713.1">
    <property type="nucleotide sequence ID" value="XM_006820650.1"/>
</dbReference>
<organism evidence="4 5">
    <name type="scientific">Saccoglossus kowalevskii</name>
    <name type="common">Acorn worm</name>
    <dbReference type="NCBI Taxonomy" id="10224"/>
    <lineage>
        <taxon>Eukaryota</taxon>
        <taxon>Metazoa</taxon>
        <taxon>Hemichordata</taxon>
        <taxon>Enteropneusta</taxon>
        <taxon>Harrimaniidae</taxon>
        <taxon>Saccoglossus</taxon>
    </lineage>
</organism>
<reference evidence="5" key="1">
    <citation type="submission" date="2025-08" db="UniProtKB">
        <authorList>
            <consortium name="RefSeq"/>
        </authorList>
    </citation>
    <scope>IDENTIFICATION</scope>
    <source>
        <tissue evidence="5">Testes</tissue>
    </source>
</reference>